<dbReference type="OrthoDB" id="194894at2"/>
<reference evidence="2 3" key="1">
    <citation type="submission" date="2016-12" db="EMBL/GenBank/DDBJ databases">
        <title>Study of bacterial adaptation to deep sea.</title>
        <authorList>
            <person name="Song J."/>
            <person name="Yoshizawa S."/>
            <person name="Kogure K."/>
        </authorList>
    </citation>
    <scope>NUCLEOTIDE SEQUENCE [LARGE SCALE GENOMIC DNA]</scope>
    <source>
        <strain evidence="2 3">SAORIC-165</strain>
    </source>
</reference>
<sequence length="249" mass="26828">MKKNISSRKGFSLVEVVIAIGIVAVLLTTFMAVFGPAQKNINKALGVAEANRLVHTLENEMAILRPGESDYISSFDKAFQWIKDSPTETSAIVVYQYQTLPGVDNDDGTLQAATIDVVNDDLKFPGVDYITQTVARRIDKATSAALLTAELSPGIVQGKVYAVRMTQLVQDTTTGSGLILGTPGQIENPAAGSTIPNPTDGSQYDDGYMTLQVEFFPLNNNLHAYVTGGAWEFDKLGTPVATQNIAVRR</sequence>
<keyword evidence="1" id="KW-0812">Transmembrane</keyword>
<evidence type="ECO:0000313" key="3">
    <source>
        <dbReference type="Proteomes" id="UP000239907"/>
    </source>
</evidence>
<dbReference type="Proteomes" id="UP000239907">
    <property type="component" value="Unassembled WGS sequence"/>
</dbReference>
<keyword evidence="3" id="KW-1185">Reference proteome</keyword>
<dbReference type="NCBIfam" id="TIGR02532">
    <property type="entry name" value="IV_pilin_GFxxxE"/>
    <property type="match status" value="1"/>
</dbReference>
<dbReference type="Pfam" id="PF07963">
    <property type="entry name" value="N_methyl"/>
    <property type="match status" value="1"/>
</dbReference>
<dbReference type="EMBL" id="MQWA01000001">
    <property type="protein sequence ID" value="PQJ28911.1"/>
    <property type="molecule type" value="Genomic_DNA"/>
</dbReference>
<dbReference type="RefSeq" id="WP_105043402.1">
    <property type="nucleotide sequence ID" value="NZ_MQWA01000001.1"/>
</dbReference>
<name>A0A2S7U392_9BACT</name>
<dbReference type="AlphaFoldDB" id="A0A2S7U392"/>
<dbReference type="PROSITE" id="PS00409">
    <property type="entry name" value="PROKAR_NTER_METHYL"/>
    <property type="match status" value="1"/>
</dbReference>
<protein>
    <recommendedName>
        <fullName evidence="4">Prepilin-type N-terminal cleavage/methylation domain-containing protein</fullName>
    </recommendedName>
</protein>
<feature type="transmembrane region" description="Helical" evidence="1">
    <location>
        <begin position="12"/>
        <end position="34"/>
    </location>
</feature>
<evidence type="ECO:0000313" key="2">
    <source>
        <dbReference type="EMBL" id="PQJ28911.1"/>
    </source>
</evidence>
<dbReference type="InterPro" id="IPR012902">
    <property type="entry name" value="N_methyl_site"/>
</dbReference>
<comment type="caution">
    <text evidence="2">The sequence shown here is derived from an EMBL/GenBank/DDBJ whole genome shotgun (WGS) entry which is preliminary data.</text>
</comment>
<keyword evidence="1" id="KW-0472">Membrane</keyword>
<evidence type="ECO:0000256" key="1">
    <source>
        <dbReference type="SAM" id="Phobius"/>
    </source>
</evidence>
<evidence type="ECO:0008006" key="4">
    <source>
        <dbReference type="Google" id="ProtNLM"/>
    </source>
</evidence>
<organism evidence="2 3">
    <name type="scientific">Rubritalea profundi</name>
    <dbReference type="NCBI Taxonomy" id="1658618"/>
    <lineage>
        <taxon>Bacteria</taxon>
        <taxon>Pseudomonadati</taxon>
        <taxon>Verrucomicrobiota</taxon>
        <taxon>Verrucomicrobiia</taxon>
        <taxon>Verrucomicrobiales</taxon>
        <taxon>Rubritaleaceae</taxon>
        <taxon>Rubritalea</taxon>
    </lineage>
</organism>
<gene>
    <name evidence="2" type="ORF">BSZ32_10705</name>
</gene>
<proteinExistence type="predicted"/>
<keyword evidence="1" id="KW-1133">Transmembrane helix</keyword>
<accession>A0A2S7U392</accession>